<keyword evidence="6 11" id="KW-0675">Receptor</keyword>
<evidence type="ECO:0000313" key="12">
    <source>
        <dbReference type="Proteomes" id="UP000735302"/>
    </source>
</evidence>
<keyword evidence="12" id="KW-1185">Reference proteome</keyword>
<keyword evidence="2 9" id="KW-0812">Transmembrane</keyword>
<feature type="region of interest" description="Disordered" evidence="8">
    <location>
        <begin position="101"/>
        <end position="120"/>
    </location>
</feature>
<organism evidence="11 12">
    <name type="scientific">Plakobranchus ocellatus</name>
    <dbReference type="NCBI Taxonomy" id="259542"/>
    <lineage>
        <taxon>Eukaryota</taxon>
        <taxon>Metazoa</taxon>
        <taxon>Spiralia</taxon>
        <taxon>Lophotrochozoa</taxon>
        <taxon>Mollusca</taxon>
        <taxon>Gastropoda</taxon>
        <taxon>Heterobranchia</taxon>
        <taxon>Euthyneura</taxon>
        <taxon>Panpulmonata</taxon>
        <taxon>Sacoglossa</taxon>
        <taxon>Placobranchoidea</taxon>
        <taxon>Plakobranchidae</taxon>
        <taxon>Plakobranchus</taxon>
    </lineage>
</organism>
<keyword evidence="5 9" id="KW-0472">Membrane</keyword>
<evidence type="ECO:0000256" key="1">
    <source>
        <dbReference type="ARBA" id="ARBA00004141"/>
    </source>
</evidence>
<reference evidence="11 12" key="1">
    <citation type="journal article" date="2021" name="Elife">
        <title>Chloroplast acquisition without the gene transfer in kleptoplastic sea slugs, Plakobranchus ocellatus.</title>
        <authorList>
            <person name="Maeda T."/>
            <person name="Takahashi S."/>
            <person name="Yoshida T."/>
            <person name="Shimamura S."/>
            <person name="Takaki Y."/>
            <person name="Nagai Y."/>
            <person name="Toyoda A."/>
            <person name="Suzuki Y."/>
            <person name="Arimoto A."/>
            <person name="Ishii H."/>
            <person name="Satoh N."/>
            <person name="Nishiyama T."/>
            <person name="Hasebe M."/>
            <person name="Maruyama T."/>
            <person name="Minagawa J."/>
            <person name="Obokata J."/>
            <person name="Shigenobu S."/>
        </authorList>
    </citation>
    <scope>NUCLEOTIDE SEQUENCE [LARGE SCALE GENOMIC DNA]</scope>
</reference>
<dbReference type="InterPro" id="IPR000276">
    <property type="entry name" value="GPCR_Rhodpsn"/>
</dbReference>
<dbReference type="Proteomes" id="UP000735302">
    <property type="component" value="Unassembled WGS sequence"/>
</dbReference>
<dbReference type="AlphaFoldDB" id="A0AAV3ZPK0"/>
<dbReference type="GO" id="GO:0004930">
    <property type="term" value="F:G protein-coupled receptor activity"/>
    <property type="evidence" value="ECO:0007669"/>
    <property type="project" value="UniProtKB-KW"/>
</dbReference>
<feature type="transmembrane region" description="Helical" evidence="9">
    <location>
        <begin position="129"/>
        <end position="149"/>
    </location>
</feature>
<evidence type="ECO:0000256" key="3">
    <source>
        <dbReference type="ARBA" id="ARBA00022989"/>
    </source>
</evidence>
<evidence type="ECO:0000256" key="2">
    <source>
        <dbReference type="ARBA" id="ARBA00022692"/>
    </source>
</evidence>
<evidence type="ECO:0000259" key="10">
    <source>
        <dbReference type="PROSITE" id="PS50262"/>
    </source>
</evidence>
<dbReference type="PANTHER" id="PTHR24243:SF230">
    <property type="entry name" value="G-PROTEIN COUPLED RECEPTORS FAMILY 1 PROFILE DOMAIN-CONTAINING PROTEIN"/>
    <property type="match status" value="1"/>
</dbReference>
<dbReference type="PANTHER" id="PTHR24243">
    <property type="entry name" value="G-PROTEIN COUPLED RECEPTOR"/>
    <property type="match status" value="1"/>
</dbReference>
<comment type="subcellular location">
    <subcellularLocation>
        <location evidence="1">Membrane</location>
        <topology evidence="1">Multi-pass membrane protein</topology>
    </subcellularLocation>
</comment>
<protein>
    <submittedName>
        <fullName evidence="11">Chemosensory receptor a</fullName>
    </submittedName>
</protein>
<gene>
    <name evidence="11" type="ORF">PoB_002299800</name>
</gene>
<dbReference type="InterPro" id="IPR017452">
    <property type="entry name" value="GPCR_Rhodpsn_7TM"/>
</dbReference>
<keyword evidence="3 9" id="KW-1133">Transmembrane helix</keyword>
<dbReference type="EMBL" id="BLXT01002679">
    <property type="protein sequence ID" value="GFN96492.1"/>
    <property type="molecule type" value="Genomic_DNA"/>
</dbReference>
<evidence type="ECO:0000256" key="8">
    <source>
        <dbReference type="SAM" id="MobiDB-lite"/>
    </source>
</evidence>
<evidence type="ECO:0000256" key="7">
    <source>
        <dbReference type="ARBA" id="ARBA00023224"/>
    </source>
</evidence>
<evidence type="ECO:0000256" key="5">
    <source>
        <dbReference type="ARBA" id="ARBA00023136"/>
    </source>
</evidence>
<evidence type="ECO:0000256" key="4">
    <source>
        <dbReference type="ARBA" id="ARBA00023040"/>
    </source>
</evidence>
<evidence type="ECO:0000256" key="6">
    <source>
        <dbReference type="ARBA" id="ARBA00023170"/>
    </source>
</evidence>
<comment type="caution">
    <text evidence="11">The sequence shown here is derived from an EMBL/GenBank/DDBJ whole genome shotgun (WGS) entry which is preliminary data.</text>
</comment>
<proteinExistence type="predicted"/>
<feature type="transmembrane region" description="Helical" evidence="9">
    <location>
        <begin position="169"/>
        <end position="193"/>
    </location>
</feature>
<accession>A0AAV3ZPK0</accession>
<feature type="domain" description="G-protein coupled receptors family 1 profile" evidence="10">
    <location>
        <begin position="1"/>
        <end position="192"/>
    </location>
</feature>
<name>A0AAV3ZPK0_9GAST</name>
<dbReference type="PROSITE" id="PS50262">
    <property type="entry name" value="G_PROTEIN_RECEP_F1_2"/>
    <property type="match status" value="1"/>
</dbReference>
<feature type="transmembrane region" description="Helical" evidence="9">
    <location>
        <begin position="75"/>
        <end position="92"/>
    </location>
</feature>
<keyword evidence="4" id="KW-0297">G-protein coupled receptor</keyword>
<evidence type="ECO:0000313" key="11">
    <source>
        <dbReference type="EMBL" id="GFN96492.1"/>
    </source>
</evidence>
<evidence type="ECO:0000256" key="9">
    <source>
        <dbReference type="SAM" id="Phobius"/>
    </source>
</evidence>
<dbReference type="SUPFAM" id="SSF81321">
    <property type="entry name" value="Family A G protein-coupled receptor-like"/>
    <property type="match status" value="1"/>
</dbReference>
<dbReference type="Gene3D" id="1.20.1070.10">
    <property type="entry name" value="Rhodopsin 7-helix transmembrane proteins"/>
    <property type="match status" value="1"/>
</dbReference>
<dbReference type="Pfam" id="PF00001">
    <property type="entry name" value="7tm_1"/>
    <property type="match status" value="1"/>
</dbReference>
<sequence length="218" mass="25064">MPLQFKSVFTKSRTVTAVLALFVLAVSLHVPMMSMFRIAWSTEPQSNVSFPYVTRQSSDSIIRINDMLNRTSLPWINFIVMIACVAIIKLKLYQSSRVRRSQTSTSASNPKQAHEGLEDQGRSSKDLRVIQSVVLICCIFIVSQLPFLVYSTGRLINPEFDVFKKLQNLFYIFTTTSQTFSYLNVSVNIFVYYNYNSKYRSIFLSMIKWKPTSTSEVK</sequence>
<dbReference type="GO" id="GO:0005886">
    <property type="term" value="C:plasma membrane"/>
    <property type="evidence" value="ECO:0007669"/>
    <property type="project" value="TreeGrafter"/>
</dbReference>
<keyword evidence="7" id="KW-0807">Transducer</keyword>